<reference evidence="3" key="1">
    <citation type="journal article" date="2019" name="Int. J. Syst. Evol. Microbiol.">
        <title>The Global Catalogue of Microorganisms (GCM) 10K type strain sequencing project: providing services to taxonomists for standard genome sequencing and annotation.</title>
        <authorList>
            <consortium name="The Broad Institute Genomics Platform"/>
            <consortium name="The Broad Institute Genome Sequencing Center for Infectious Disease"/>
            <person name="Wu L."/>
            <person name="Ma J."/>
        </authorList>
    </citation>
    <scope>NUCLEOTIDE SEQUENCE [LARGE SCALE GENOMIC DNA]</scope>
    <source>
        <strain evidence="3">TISTR 2466</strain>
    </source>
</reference>
<feature type="domain" description="PurE" evidence="1">
    <location>
        <begin position="120"/>
        <end position="252"/>
    </location>
</feature>
<evidence type="ECO:0000259" key="1">
    <source>
        <dbReference type="SMART" id="SM01001"/>
    </source>
</evidence>
<name>A0ABW5RYL8_9BACL</name>
<dbReference type="RefSeq" id="WP_253059895.1">
    <property type="nucleotide sequence ID" value="NZ_JAMXWM010000004.1"/>
</dbReference>
<sequence length="256" mass="27357">MYEDNLRALLSQVKDGTLDLDEAIGHLKTLPFENLGFAKIDHHRKLRNGFPEVIYCEGKTVHQTQKIAKVLARTGNTVLATRASEQDYRGVLEVVPEAVYYPEARCIVIHPSSPNTSSTHYLAIVTAGTSDIGVAEEAAVTAEAFGNSVERIYDVGVAGIHRLFAQLDKIRKADVIIVIAGMEGALASVVGGLVDRPVIAVPTSVGYGSSFNGLAALLSMLNSCSSGVSVVNIDNGFGAAYNASLIIKELENRCQL</sequence>
<gene>
    <name evidence="2" type="primary">larB</name>
    <name evidence="2" type="ORF">ACFSUE_02860</name>
</gene>
<evidence type="ECO:0000313" key="2">
    <source>
        <dbReference type="EMBL" id="MFD2692586.1"/>
    </source>
</evidence>
<dbReference type="SMART" id="SM01001">
    <property type="entry name" value="AIRC"/>
    <property type="match status" value="1"/>
</dbReference>
<dbReference type="PANTHER" id="PTHR43064">
    <property type="entry name" value="PHOSPHORIBOSYLAMINOIMIDAZOLE CARBOXYLASE-RELATED"/>
    <property type="match status" value="1"/>
</dbReference>
<proteinExistence type="predicted"/>
<organism evidence="2 3">
    <name type="scientific">Sporolactobacillus shoreicorticis</name>
    <dbReference type="NCBI Taxonomy" id="1923877"/>
    <lineage>
        <taxon>Bacteria</taxon>
        <taxon>Bacillati</taxon>
        <taxon>Bacillota</taxon>
        <taxon>Bacilli</taxon>
        <taxon>Bacillales</taxon>
        <taxon>Sporolactobacillaceae</taxon>
        <taxon>Sporolactobacillus</taxon>
    </lineage>
</organism>
<dbReference type="SUPFAM" id="SSF52255">
    <property type="entry name" value="N5-CAIR mutase (phosphoribosylaminoimidazole carboxylase, PurE)"/>
    <property type="match status" value="1"/>
</dbReference>
<dbReference type="PANTHER" id="PTHR43064:SF1">
    <property type="entry name" value="SLL1489 PROTEIN"/>
    <property type="match status" value="1"/>
</dbReference>
<keyword evidence="3" id="KW-1185">Reference proteome</keyword>
<dbReference type="InterPro" id="IPR000031">
    <property type="entry name" value="PurE_dom"/>
</dbReference>
<dbReference type="Gene3D" id="3.40.50.1970">
    <property type="match status" value="1"/>
</dbReference>
<evidence type="ECO:0000313" key="3">
    <source>
        <dbReference type="Proteomes" id="UP001597399"/>
    </source>
</evidence>
<dbReference type="Proteomes" id="UP001597399">
    <property type="component" value="Unassembled WGS sequence"/>
</dbReference>
<dbReference type="NCBIfam" id="NF033503">
    <property type="entry name" value="LarB"/>
    <property type="match status" value="1"/>
</dbReference>
<accession>A0ABW5RYL8</accession>
<comment type="caution">
    <text evidence="2">The sequence shown here is derived from an EMBL/GenBank/DDBJ whole genome shotgun (WGS) entry which is preliminary data.</text>
</comment>
<protein>
    <submittedName>
        <fullName evidence="2">Nickel pincer cofactor biosynthesis protein LarB</fullName>
    </submittedName>
</protein>
<dbReference type="Pfam" id="PF00731">
    <property type="entry name" value="AIRC"/>
    <property type="match status" value="1"/>
</dbReference>
<dbReference type="EMBL" id="JBHUMQ010000003">
    <property type="protein sequence ID" value="MFD2692586.1"/>
    <property type="molecule type" value="Genomic_DNA"/>
</dbReference>
<dbReference type="InterPro" id="IPR039476">
    <property type="entry name" value="P2CMN_synthase_LarB"/>
</dbReference>